<evidence type="ECO:0000313" key="2">
    <source>
        <dbReference type="EMBL" id="KAB1204073.1"/>
    </source>
</evidence>
<dbReference type="Proteomes" id="UP000516437">
    <property type="component" value="Chromosome 8"/>
</dbReference>
<keyword evidence="1" id="KW-0472">Membrane</keyword>
<comment type="caution">
    <text evidence="2">The sequence shown here is derived from an EMBL/GenBank/DDBJ whole genome shotgun (WGS) entry which is preliminary data.</text>
</comment>
<keyword evidence="1" id="KW-0812">Transmembrane</keyword>
<gene>
    <name evidence="2" type="ORF">CJ030_MR8G028352</name>
</gene>
<reference evidence="2 3" key="1">
    <citation type="journal article" date="2019" name="Plant Biotechnol. J.">
        <title>The red bayberry genome and genetic basis of sex determination.</title>
        <authorList>
            <person name="Jia H.M."/>
            <person name="Jia H.J."/>
            <person name="Cai Q.L."/>
            <person name="Wang Y."/>
            <person name="Zhao H.B."/>
            <person name="Yang W.F."/>
            <person name="Wang G.Y."/>
            <person name="Li Y.H."/>
            <person name="Zhan D.L."/>
            <person name="Shen Y.T."/>
            <person name="Niu Q.F."/>
            <person name="Chang L."/>
            <person name="Qiu J."/>
            <person name="Zhao L."/>
            <person name="Xie H.B."/>
            <person name="Fu W.Y."/>
            <person name="Jin J."/>
            <person name="Li X.W."/>
            <person name="Jiao Y."/>
            <person name="Zhou C.C."/>
            <person name="Tu T."/>
            <person name="Chai C.Y."/>
            <person name="Gao J.L."/>
            <person name="Fan L.J."/>
            <person name="van de Weg E."/>
            <person name="Wang J.Y."/>
            <person name="Gao Z.S."/>
        </authorList>
    </citation>
    <scope>NUCLEOTIDE SEQUENCE [LARGE SCALE GENOMIC DNA]</scope>
    <source>
        <tissue evidence="2">Leaves</tissue>
    </source>
</reference>
<feature type="transmembrane region" description="Helical" evidence="1">
    <location>
        <begin position="200"/>
        <end position="221"/>
    </location>
</feature>
<sequence>MPLGLDLHFNDSHSPEKSGFAPNLFSYTDSHLSLFLRGGLYLEPTIPSTFVNLISSRSSSISVAGSVSSCVRGRKPVVFGRERSVAFLTVSLKSDDLVRESKVYLVQNREEGSERAASHEGADAAVEQEGKQKARLRRGYAMNTTKHLWAGAIAAMVSRSVSVFIILDVCQFAVSVEVYFCCMTVNCDGIEKRNYYKVDFFFNLLYGRLVISLIGPFFRLFMHSGMADSMLSNLCKPSLLAFNPLYAIYFNTKIQQRVANALHVRHVSNV</sequence>
<evidence type="ECO:0000256" key="1">
    <source>
        <dbReference type="SAM" id="Phobius"/>
    </source>
</evidence>
<proteinExistence type="predicted"/>
<dbReference type="AlphaFoldDB" id="A0A6A1UUR9"/>
<protein>
    <submittedName>
        <fullName evidence="2">Uncharacterized protein</fullName>
    </submittedName>
</protein>
<keyword evidence="3" id="KW-1185">Reference proteome</keyword>
<keyword evidence="1" id="KW-1133">Transmembrane helix</keyword>
<dbReference type="EMBL" id="RXIC02000026">
    <property type="protein sequence ID" value="KAB1204073.1"/>
    <property type="molecule type" value="Genomic_DNA"/>
</dbReference>
<evidence type="ECO:0000313" key="3">
    <source>
        <dbReference type="Proteomes" id="UP000516437"/>
    </source>
</evidence>
<name>A0A6A1UUR9_9ROSI</name>
<accession>A0A6A1UUR9</accession>
<organism evidence="2 3">
    <name type="scientific">Morella rubra</name>
    <name type="common">Chinese bayberry</name>
    <dbReference type="NCBI Taxonomy" id="262757"/>
    <lineage>
        <taxon>Eukaryota</taxon>
        <taxon>Viridiplantae</taxon>
        <taxon>Streptophyta</taxon>
        <taxon>Embryophyta</taxon>
        <taxon>Tracheophyta</taxon>
        <taxon>Spermatophyta</taxon>
        <taxon>Magnoliopsida</taxon>
        <taxon>eudicotyledons</taxon>
        <taxon>Gunneridae</taxon>
        <taxon>Pentapetalae</taxon>
        <taxon>rosids</taxon>
        <taxon>fabids</taxon>
        <taxon>Fagales</taxon>
        <taxon>Myricaceae</taxon>
        <taxon>Morella</taxon>
    </lineage>
</organism>